<evidence type="ECO:0000256" key="11">
    <source>
        <dbReference type="SAM" id="Phobius"/>
    </source>
</evidence>
<evidence type="ECO:0000256" key="3">
    <source>
        <dbReference type="ARBA" id="ARBA00022475"/>
    </source>
</evidence>
<dbReference type="InterPro" id="IPR036640">
    <property type="entry name" value="ABC1_TM_sf"/>
</dbReference>
<name>A0A840NLA4_9PSEU</name>
<dbReference type="InterPro" id="IPR003593">
    <property type="entry name" value="AAA+_ATPase"/>
</dbReference>
<dbReference type="InterPro" id="IPR017871">
    <property type="entry name" value="ABC_transporter-like_CS"/>
</dbReference>
<feature type="transmembrane region" description="Helical" evidence="11">
    <location>
        <begin position="276"/>
        <end position="294"/>
    </location>
</feature>
<accession>A0A840NLA4</accession>
<keyword evidence="5" id="KW-0547">Nucleotide-binding</keyword>
<dbReference type="PROSITE" id="PS50893">
    <property type="entry name" value="ABC_TRANSPORTER_2"/>
    <property type="match status" value="1"/>
</dbReference>
<evidence type="ECO:0000256" key="4">
    <source>
        <dbReference type="ARBA" id="ARBA00022692"/>
    </source>
</evidence>
<feature type="transmembrane region" description="Helical" evidence="11">
    <location>
        <begin position="67"/>
        <end position="87"/>
    </location>
</feature>
<evidence type="ECO:0000256" key="10">
    <source>
        <dbReference type="SAM" id="MobiDB-lite"/>
    </source>
</evidence>
<dbReference type="SMART" id="SM00382">
    <property type="entry name" value="AAA"/>
    <property type="match status" value="1"/>
</dbReference>
<evidence type="ECO:0000313" key="15">
    <source>
        <dbReference type="Proteomes" id="UP000580474"/>
    </source>
</evidence>
<dbReference type="CDD" id="cd18564">
    <property type="entry name" value="ABC_6TM_exporter_like"/>
    <property type="match status" value="1"/>
</dbReference>
<reference evidence="14 15" key="1">
    <citation type="submission" date="2020-08" db="EMBL/GenBank/DDBJ databases">
        <title>Sequencing the genomes of 1000 actinobacteria strains.</title>
        <authorList>
            <person name="Klenk H.-P."/>
        </authorList>
    </citation>
    <scope>NUCLEOTIDE SEQUENCE [LARGE SCALE GENOMIC DNA]</scope>
    <source>
        <strain evidence="14 15">DSM 45582</strain>
    </source>
</reference>
<organism evidence="14 15">
    <name type="scientific">Saccharopolyspora gloriosae</name>
    <dbReference type="NCBI Taxonomy" id="455344"/>
    <lineage>
        <taxon>Bacteria</taxon>
        <taxon>Bacillati</taxon>
        <taxon>Actinomycetota</taxon>
        <taxon>Actinomycetes</taxon>
        <taxon>Pseudonocardiales</taxon>
        <taxon>Pseudonocardiaceae</taxon>
        <taxon>Saccharopolyspora</taxon>
    </lineage>
</organism>
<dbReference type="SUPFAM" id="SSF52540">
    <property type="entry name" value="P-loop containing nucleoside triphosphate hydrolases"/>
    <property type="match status" value="1"/>
</dbReference>
<keyword evidence="8 11" id="KW-0472">Membrane</keyword>
<dbReference type="Pfam" id="PF00005">
    <property type="entry name" value="ABC_tran"/>
    <property type="match status" value="1"/>
</dbReference>
<dbReference type="GO" id="GO:0015421">
    <property type="term" value="F:ABC-type oligopeptide transporter activity"/>
    <property type="evidence" value="ECO:0007669"/>
    <property type="project" value="TreeGrafter"/>
</dbReference>
<dbReference type="InterPro" id="IPR039421">
    <property type="entry name" value="Type_1_exporter"/>
</dbReference>
<dbReference type="RefSeq" id="WP_184483646.1">
    <property type="nucleotide sequence ID" value="NZ_JACHIV010000001.1"/>
</dbReference>
<evidence type="ECO:0000256" key="8">
    <source>
        <dbReference type="ARBA" id="ARBA00023136"/>
    </source>
</evidence>
<evidence type="ECO:0000256" key="7">
    <source>
        <dbReference type="ARBA" id="ARBA00022989"/>
    </source>
</evidence>
<feature type="domain" description="ABC transmembrane type-1" evidence="13">
    <location>
        <begin position="26"/>
        <end position="308"/>
    </location>
</feature>
<feature type="region of interest" description="Disordered" evidence="10">
    <location>
        <begin position="584"/>
        <end position="614"/>
    </location>
</feature>
<keyword evidence="7 11" id="KW-1133">Transmembrane helix</keyword>
<evidence type="ECO:0000256" key="6">
    <source>
        <dbReference type="ARBA" id="ARBA00022840"/>
    </source>
</evidence>
<comment type="caution">
    <text evidence="14">The sequence shown here is derived from an EMBL/GenBank/DDBJ whole genome shotgun (WGS) entry which is preliminary data.</text>
</comment>
<keyword evidence="15" id="KW-1185">Reference proteome</keyword>
<dbReference type="GO" id="GO:0005524">
    <property type="term" value="F:ATP binding"/>
    <property type="evidence" value="ECO:0007669"/>
    <property type="project" value="UniProtKB-KW"/>
</dbReference>
<feature type="transmembrane region" description="Helical" evidence="11">
    <location>
        <begin position="23"/>
        <end position="47"/>
    </location>
</feature>
<dbReference type="PANTHER" id="PTHR43394:SF1">
    <property type="entry name" value="ATP-BINDING CASSETTE SUB-FAMILY B MEMBER 10, MITOCHONDRIAL"/>
    <property type="match status" value="1"/>
</dbReference>
<dbReference type="InterPro" id="IPR003439">
    <property type="entry name" value="ABC_transporter-like_ATP-bd"/>
</dbReference>
<feature type="domain" description="ABC transporter" evidence="12">
    <location>
        <begin position="345"/>
        <end position="580"/>
    </location>
</feature>
<dbReference type="PANTHER" id="PTHR43394">
    <property type="entry name" value="ATP-DEPENDENT PERMEASE MDL1, MITOCHONDRIAL"/>
    <property type="match status" value="1"/>
</dbReference>
<comment type="subcellular location">
    <subcellularLocation>
        <location evidence="1">Cell membrane</location>
        <topology evidence="1">Multi-pass membrane protein</topology>
    </subcellularLocation>
</comment>
<dbReference type="InterPro" id="IPR027417">
    <property type="entry name" value="P-loop_NTPase"/>
</dbReference>
<keyword evidence="3" id="KW-1003">Cell membrane</keyword>
<feature type="transmembrane region" description="Helical" evidence="11">
    <location>
        <begin position="247"/>
        <end position="270"/>
    </location>
</feature>
<evidence type="ECO:0000259" key="13">
    <source>
        <dbReference type="PROSITE" id="PS50929"/>
    </source>
</evidence>
<evidence type="ECO:0000256" key="9">
    <source>
        <dbReference type="ARBA" id="ARBA00061644"/>
    </source>
</evidence>
<protein>
    <submittedName>
        <fullName evidence="14">ATP-binding cassette subfamily B protein</fullName>
    </submittedName>
</protein>
<evidence type="ECO:0000256" key="1">
    <source>
        <dbReference type="ARBA" id="ARBA00004651"/>
    </source>
</evidence>
<gene>
    <name evidence="14" type="ORF">BJ969_005442</name>
</gene>
<evidence type="ECO:0000313" key="14">
    <source>
        <dbReference type="EMBL" id="MBB5072354.1"/>
    </source>
</evidence>
<dbReference type="Gene3D" id="1.20.1560.10">
    <property type="entry name" value="ABC transporter type 1, transmembrane domain"/>
    <property type="match status" value="1"/>
</dbReference>
<evidence type="ECO:0000256" key="5">
    <source>
        <dbReference type="ARBA" id="ARBA00022741"/>
    </source>
</evidence>
<dbReference type="Pfam" id="PF00664">
    <property type="entry name" value="ABC_membrane"/>
    <property type="match status" value="1"/>
</dbReference>
<keyword evidence="4 11" id="KW-0812">Transmembrane</keyword>
<proteinExistence type="inferred from homology"/>
<dbReference type="AlphaFoldDB" id="A0A840NLA4"/>
<dbReference type="PROSITE" id="PS50929">
    <property type="entry name" value="ABC_TM1F"/>
    <property type="match status" value="1"/>
</dbReference>
<keyword evidence="6 14" id="KW-0067">ATP-binding</keyword>
<dbReference type="GO" id="GO:0005886">
    <property type="term" value="C:plasma membrane"/>
    <property type="evidence" value="ECO:0007669"/>
    <property type="project" value="UniProtKB-SubCell"/>
</dbReference>
<dbReference type="FunFam" id="3.40.50.300:FF:000299">
    <property type="entry name" value="ABC transporter ATP-binding protein/permease"/>
    <property type="match status" value="1"/>
</dbReference>
<dbReference type="GO" id="GO:0016887">
    <property type="term" value="F:ATP hydrolysis activity"/>
    <property type="evidence" value="ECO:0007669"/>
    <property type="project" value="InterPro"/>
</dbReference>
<dbReference type="SUPFAM" id="SSF90123">
    <property type="entry name" value="ABC transporter transmembrane region"/>
    <property type="match status" value="1"/>
</dbReference>
<keyword evidence="2" id="KW-0813">Transport</keyword>
<sequence>MTAAPGLREVFARFRPFLRAERGGLLVAAALLVLAALADTAAIWMFMLITDEALAAGSLDAFWTPGLSWLGIAAFGAASSFGGTYLATRAAERFLVRLRAHVFAHVQRLSPDFFARRRTGDLVARLSGDVEAVERLVASGMVETGTALFSVVLYAGAALYLRWDLALLSFALAPAFWLVARSFSAGMRTASREERAGNGEIATVVAEGLSHVELVQAGNQQHNQDAKLRAASTRWFRAKLAEARLSALYPPLVTMVETVCILLVIGVGVWEISAERITLGGLMAFAAYIGYLYPPLQDLGRITMAVTAARAGSERLIELLDARPAVADAPIGTAGLPPSRSGRAVEFDRVAFRYPQATEPALRDFRLQVRPGEFVLITGPSGAGKSTLARLLLRFYDPEAGRVLLDGVDLTRLPLHAVRDQIGLVPQEADVLHATVADNIAFARPEATRAEVVAAAREADADEFVRALPEGYDTMLGERGALLSGGQRRRIAIARAVLRRTPVLVLDEPTNGLDAASKSKVVAPLRALARTRTTILISHDPELAELADRVVVLGGEPTSRLDAVAAWPVRHDVPAGRVLSGDLSAPVPDDAPTVRLRRPWPAGLTDPLHARGRP</sequence>
<dbReference type="PROSITE" id="PS00211">
    <property type="entry name" value="ABC_TRANSPORTER_1"/>
    <property type="match status" value="1"/>
</dbReference>
<dbReference type="EMBL" id="JACHIV010000001">
    <property type="protein sequence ID" value="MBB5072354.1"/>
    <property type="molecule type" value="Genomic_DNA"/>
</dbReference>
<dbReference type="InterPro" id="IPR011527">
    <property type="entry name" value="ABC1_TM_dom"/>
</dbReference>
<feature type="transmembrane region" description="Helical" evidence="11">
    <location>
        <begin position="165"/>
        <end position="183"/>
    </location>
</feature>
<comment type="similarity">
    <text evidence="9">Belongs to the ABC transporter superfamily. Lipid exporter (TC 3.A.1.106) family.</text>
</comment>
<evidence type="ECO:0000256" key="2">
    <source>
        <dbReference type="ARBA" id="ARBA00022448"/>
    </source>
</evidence>
<dbReference type="Proteomes" id="UP000580474">
    <property type="component" value="Unassembled WGS sequence"/>
</dbReference>
<dbReference type="Gene3D" id="3.40.50.300">
    <property type="entry name" value="P-loop containing nucleotide triphosphate hydrolases"/>
    <property type="match status" value="1"/>
</dbReference>
<evidence type="ECO:0000259" key="12">
    <source>
        <dbReference type="PROSITE" id="PS50893"/>
    </source>
</evidence>